<dbReference type="InterPro" id="IPR001128">
    <property type="entry name" value="Cyt_P450"/>
</dbReference>
<accession>A0A9P8VVH5</accession>
<keyword evidence="10" id="KW-0503">Monooxygenase</keyword>
<sequence length="537" mass="61469">MVCFPIGIILHLSLFRHGEWDLYTTKLVVALAATQALLTYYLMHYQNDGPVLPLQALTAASKFVFTLMTGVFSSILVYRMAFHRLNTFPGPFVARLSNLFGTSLWLKNYQVYNEIQKLHNKYGDYVRVGPSELSIADPKAFRMIHSNNSPCVKGPWYNVLQPMVSLQMIRNKQEHSRRRKIWDKALNTKALRDYEPRVTLYTSQLLSQVEKMEGKPFNVTKWFNFYTFDIMGDLAFGRSFDMLKSAVTHYYMELAHANMLLIGAFSRLVWLFPLFKSIPGLNYAHIQFQQWLTAQVEQRRKNKPEVRDVFSWILDDYESINHPTKQDLADLHGDANLIVVAGSDTTAASLTALFYQLALHPDVCKTLQDEIDGFKGSNDASDHSSLAKLKFLQACIDESLRLSPAVPSGVQRMTPPKGLQVGDTFIPGNTIIQLPSYTMYRDDRAFAQPNMFVPERWTTKPDLVKEPSVYAPFSTGRYSCVGKQLGLMEMRSVTFELLSRYDVSFVRDYSPKSFVDGMRDYFTLALPDLELVFTSRK</sequence>
<evidence type="ECO:0000256" key="10">
    <source>
        <dbReference type="ARBA" id="ARBA00023033"/>
    </source>
</evidence>
<keyword evidence="6 13" id="KW-0479">Metal-binding</keyword>
<dbReference type="GO" id="GO:0005506">
    <property type="term" value="F:iron ion binding"/>
    <property type="evidence" value="ECO:0007669"/>
    <property type="project" value="InterPro"/>
</dbReference>
<feature type="binding site" description="axial binding residue" evidence="13">
    <location>
        <position position="480"/>
    </location>
    <ligand>
        <name>heme</name>
        <dbReference type="ChEBI" id="CHEBI:30413"/>
    </ligand>
    <ligandPart>
        <name>Fe</name>
        <dbReference type="ChEBI" id="CHEBI:18248"/>
    </ligandPart>
</feature>
<evidence type="ECO:0000256" key="1">
    <source>
        <dbReference type="ARBA" id="ARBA00001971"/>
    </source>
</evidence>
<evidence type="ECO:0000256" key="5">
    <source>
        <dbReference type="ARBA" id="ARBA00022692"/>
    </source>
</evidence>
<keyword evidence="7 14" id="KW-1133">Transmembrane helix</keyword>
<evidence type="ECO:0000256" key="9">
    <source>
        <dbReference type="ARBA" id="ARBA00023004"/>
    </source>
</evidence>
<keyword evidence="4 13" id="KW-0349">Heme</keyword>
<dbReference type="OrthoDB" id="6692864at2759"/>
<feature type="transmembrane region" description="Helical" evidence="14">
    <location>
        <begin position="63"/>
        <end position="82"/>
    </location>
</feature>
<evidence type="ECO:0000256" key="6">
    <source>
        <dbReference type="ARBA" id="ARBA00022723"/>
    </source>
</evidence>
<proteinExistence type="inferred from homology"/>
<evidence type="ECO:0000256" key="12">
    <source>
        <dbReference type="ARBA" id="ARBA00023180"/>
    </source>
</evidence>
<keyword evidence="9 13" id="KW-0408">Iron</keyword>
<feature type="transmembrane region" description="Helical" evidence="14">
    <location>
        <begin position="23"/>
        <end position="43"/>
    </location>
</feature>
<organism evidence="15 16">
    <name type="scientific">Thelonectria olida</name>
    <dbReference type="NCBI Taxonomy" id="1576542"/>
    <lineage>
        <taxon>Eukaryota</taxon>
        <taxon>Fungi</taxon>
        <taxon>Dikarya</taxon>
        <taxon>Ascomycota</taxon>
        <taxon>Pezizomycotina</taxon>
        <taxon>Sordariomycetes</taxon>
        <taxon>Hypocreomycetidae</taxon>
        <taxon>Hypocreales</taxon>
        <taxon>Nectriaceae</taxon>
        <taxon>Thelonectria</taxon>
    </lineage>
</organism>
<keyword evidence="12" id="KW-0325">Glycoprotein</keyword>
<dbReference type="GO" id="GO:0016705">
    <property type="term" value="F:oxidoreductase activity, acting on paired donors, with incorporation or reduction of molecular oxygen"/>
    <property type="evidence" value="ECO:0007669"/>
    <property type="project" value="InterPro"/>
</dbReference>
<dbReference type="EMBL" id="JAGPYM010000029">
    <property type="protein sequence ID" value="KAH6879524.1"/>
    <property type="molecule type" value="Genomic_DNA"/>
</dbReference>
<protein>
    <submittedName>
        <fullName evidence="15">Benzoate 4-monooxygenase cytochrome P450</fullName>
    </submittedName>
</protein>
<dbReference type="InterPro" id="IPR036396">
    <property type="entry name" value="Cyt_P450_sf"/>
</dbReference>
<dbReference type="SUPFAM" id="SSF48264">
    <property type="entry name" value="Cytochrome P450"/>
    <property type="match status" value="1"/>
</dbReference>
<name>A0A9P8VVH5_9HYPO</name>
<dbReference type="PANTHER" id="PTHR24305:SF187">
    <property type="entry name" value="P450, PUTATIVE (EUROFUNG)-RELATED"/>
    <property type="match status" value="1"/>
</dbReference>
<evidence type="ECO:0000256" key="3">
    <source>
        <dbReference type="ARBA" id="ARBA00010617"/>
    </source>
</evidence>
<evidence type="ECO:0000313" key="15">
    <source>
        <dbReference type="EMBL" id="KAH6879524.1"/>
    </source>
</evidence>
<dbReference type="GO" id="GO:0016020">
    <property type="term" value="C:membrane"/>
    <property type="evidence" value="ECO:0007669"/>
    <property type="project" value="UniProtKB-SubCell"/>
</dbReference>
<comment type="caution">
    <text evidence="15">The sequence shown here is derived from an EMBL/GenBank/DDBJ whole genome shotgun (WGS) entry which is preliminary data.</text>
</comment>
<dbReference type="InterPro" id="IPR050121">
    <property type="entry name" value="Cytochrome_P450_monoxygenase"/>
</dbReference>
<evidence type="ECO:0000256" key="2">
    <source>
        <dbReference type="ARBA" id="ARBA00004370"/>
    </source>
</evidence>
<keyword evidence="8" id="KW-0560">Oxidoreductase</keyword>
<comment type="subcellular location">
    <subcellularLocation>
        <location evidence="2">Membrane</location>
    </subcellularLocation>
</comment>
<dbReference type="PRINTS" id="PR00385">
    <property type="entry name" value="P450"/>
</dbReference>
<keyword evidence="16" id="KW-1185">Reference proteome</keyword>
<dbReference type="GO" id="GO:0004497">
    <property type="term" value="F:monooxygenase activity"/>
    <property type="evidence" value="ECO:0007669"/>
    <property type="project" value="UniProtKB-KW"/>
</dbReference>
<dbReference type="InterPro" id="IPR002401">
    <property type="entry name" value="Cyt_P450_E_grp-I"/>
</dbReference>
<evidence type="ECO:0000256" key="11">
    <source>
        <dbReference type="ARBA" id="ARBA00023136"/>
    </source>
</evidence>
<keyword evidence="11 14" id="KW-0472">Membrane</keyword>
<gene>
    <name evidence="15" type="ORF">B0T10DRAFT_532253</name>
</gene>
<evidence type="ECO:0000256" key="14">
    <source>
        <dbReference type="SAM" id="Phobius"/>
    </source>
</evidence>
<keyword evidence="5 14" id="KW-0812">Transmembrane</keyword>
<dbReference type="GO" id="GO:0020037">
    <property type="term" value="F:heme binding"/>
    <property type="evidence" value="ECO:0007669"/>
    <property type="project" value="InterPro"/>
</dbReference>
<evidence type="ECO:0000256" key="8">
    <source>
        <dbReference type="ARBA" id="ARBA00023002"/>
    </source>
</evidence>
<dbReference type="CDD" id="cd11061">
    <property type="entry name" value="CYP67-like"/>
    <property type="match status" value="1"/>
</dbReference>
<dbReference type="Proteomes" id="UP000777438">
    <property type="component" value="Unassembled WGS sequence"/>
</dbReference>
<dbReference type="Pfam" id="PF00067">
    <property type="entry name" value="p450"/>
    <property type="match status" value="1"/>
</dbReference>
<evidence type="ECO:0000256" key="4">
    <source>
        <dbReference type="ARBA" id="ARBA00022617"/>
    </source>
</evidence>
<dbReference type="PRINTS" id="PR00463">
    <property type="entry name" value="EP450I"/>
</dbReference>
<dbReference type="FunFam" id="1.10.630.10:FF:000063">
    <property type="entry name" value="Cytochrome P450 monooxygenase"/>
    <property type="match status" value="1"/>
</dbReference>
<evidence type="ECO:0000256" key="13">
    <source>
        <dbReference type="PIRSR" id="PIRSR602401-1"/>
    </source>
</evidence>
<dbReference type="PANTHER" id="PTHR24305">
    <property type="entry name" value="CYTOCHROME P450"/>
    <property type="match status" value="1"/>
</dbReference>
<comment type="similarity">
    <text evidence="3">Belongs to the cytochrome P450 family.</text>
</comment>
<dbReference type="GO" id="GO:1902181">
    <property type="term" value="P:verruculogen biosynthetic process"/>
    <property type="evidence" value="ECO:0007669"/>
    <property type="project" value="UniProtKB-ARBA"/>
</dbReference>
<dbReference type="AlphaFoldDB" id="A0A9P8VVH5"/>
<reference evidence="15 16" key="1">
    <citation type="journal article" date="2021" name="Nat. Commun.">
        <title>Genetic determinants of endophytism in the Arabidopsis root mycobiome.</title>
        <authorList>
            <person name="Mesny F."/>
            <person name="Miyauchi S."/>
            <person name="Thiergart T."/>
            <person name="Pickel B."/>
            <person name="Atanasova L."/>
            <person name="Karlsson M."/>
            <person name="Huettel B."/>
            <person name="Barry K.W."/>
            <person name="Haridas S."/>
            <person name="Chen C."/>
            <person name="Bauer D."/>
            <person name="Andreopoulos W."/>
            <person name="Pangilinan J."/>
            <person name="LaButti K."/>
            <person name="Riley R."/>
            <person name="Lipzen A."/>
            <person name="Clum A."/>
            <person name="Drula E."/>
            <person name="Henrissat B."/>
            <person name="Kohler A."/>
            <person name="Grigoriev I.V."/>
            <person name="Martin F.M."/>
            <person name="Hacquard S."/>
        </authorList>
    </citation>
    <scope>NUCLEOTIDE SEQUENCE [LARGE SCALE GENOMIC DNA]</scope>
    <source>
        <strain evidence="15 16">MPI-CAGE-CH-0241</strain>
    </source>
</reference>
<evidence type="ECO:0000256" key="7">
    <source>
        <dbReference type="ARBA" id="ARBA00022989"/>
    </source>
</evidence>
<comment type="cofactor">
    <cofactor evidence="1 13">
        <name>heme</name>
        <dbReference type="ChEBI" id="CHEBI:30413"/>
    </cofactor>
</comment>
<dbReference type="Gene3D" id="1.10.630.10">
    <property type="entry name" value="Cytochrome P450"/>
    <property type="match status" value="1"/>
</dbReference>
<evidence type="ECO:0000313" key="16">
    <source>
        <dbReference type="Proteomes" id="UP000777438"/>
    </source>
</evidence>